<organism evidence="2 3">
    <name type="scientific">Stephania yunnanensis</name>
    <dbReference type="NCBI Taxonomy" id="152371"/>
    <lineage>
        <taxon>Eukaryota</taxon>
        <taxon>Viridiplantae</taxon>
        <taxon>Streptophyta</taxon>
        <taxon>Embryophyta</taxon>
        <taxon>Tracheophyta</taxon>
        <taxon>Spermatophyta</taxon>
        <taxon>Magnoliopsida</taxon>
        <taxon>Ranunculales</taxon>
        <taxon>Menispermaceae</taxon>
        <taxon>Menispermoideae</taxon>
        <taxon>Cissampelideae</taxon>
        <taxon>Stephania</taxon>
    </lineage>
</organism>
<dbReference type="AlphaFoldDB" id="A0AAP0PSG8"/>
<evidence type="ECO:0000256" key="1">
    <source>
        <dbReference type="SAM" id="MobiDB-lite"/>
    </source>
</evidence>
<reference evidence="2 3" key="1">
    <citation type="submission" date="2024-01" db="EMBL/GenBank/DDBJ databases">
        <title>Genome assemblies of Stephania.</title>
        <authorList>
            <person name="Yang L."/>
        </authorList>
    </citation>
    <scope>NUCLEOTIDE SEQUENCE [LARGE SCALE GENOMIC DNA]</scope>
    <source>
        <strain evidence="2">YNDBR</strain>
        <tissue evidence="2">Leaf</tissue>
    </source>
</reference>
<dbReference type="Proteomes" id="UP001420932">
    <property type="component" value="Unassembled WGS sequence"/>
</dbReference>
<accession>A0AAP0PSG8</accession>
<evidence type="ECO:0000313" key="2">
    <source>
        <dbReference type="EMBL" id="KAK9151331.1"/>
    </source>
</evidence>
<dbReference type="EMBL" id="JBBNAF010000004">
    <property type="protein sequence ID" value="KAK9151331.1"/>
    <property type="molecule type" value="Genomic_DNA"/>
</dbReference>
<sequence length="139" mass="15004">MSAMVAVPPLSTTTTTTADHRPVAVPVQPFPISETFAIIAWFRGEFVAANAIIDALCGHLAESDGAGGSEYESMQKDYSIADVTTELRRVSERKAKVREAALVVEEEEIVSTPETAAVARERERARKKTSQGEGRARVG</sequence>
<proteinExistence type="predicted"/>
<keyword evidence="3" id="KW-1185">Reference proteome</keyword>
<evidence type="ECO:0000313" key="3">
    <source>
        <dbReference type="Proteomes" id="UP001420932"/>
    </source>
</evidence>
<gene>
    <name evidence="2" type="ORF">Syun_009640</name>
</gene>
<name>A0AAP0PSG8_9MAGN</name>
<feature type="region of interest" description="Disordered" evidence="1">
    <location>
        <begin position="112"/>
        <end position="139"/>
    </location>
</feature>
<comment type="caution">
    <text evidence="2">The sequence shown here is derived from an EMBL/GenBank/DDBJ whole genome shotgun (WGS) entry which is preliminary data.</text>
</comment>
<protein>
    <submittedName>
        <fullName evidence="2">Uncharacterized protein</fullName>
    </submittedName>
</protein>